<dbReference type="SMART" id="SM00829">
    <property type="entry name" value="PKS_ER"/>
    <property type="match status" value="1"/>
</dbReference>
<dbReference type="SUPFAM" id="SSF51735">
    <property type="entry name" value="NAD(P)-binding Rossmann-fold domains"/>
    <property type="match status" value="1"/>
</dbReference>
<evidence type="ECO:0000313" key="3">
    <source>
        <dbReference type="EMBL" id="MCE7002294.1"/>
    </source>
</evidence>
<evidence type="ECO:0000256" key="1">
    <source>
        <dbReference type="ARBA" id="ARBA00023002"/>
    </source>
</evidence>
<proteinExistence type="predicted"/>
<comment type="caution">
    <text evidence="3">The sequence shown here is derived from an EMBL/GenBank/DDBJ whole genome shotgun (WGS) entry which is preliminary data.</text>
</comment>
<accession>A0ABS8Z2X6</accession>
<name>A0ABS8Z2X6_9PSEU</name>
<feature type="domain" description="Enoyl reductase (ER)" evidence="2">
    <location>
        <begin position="7"/>
        <end position="322"/>
    </location>
</feature>
<dbReference type="InterPro" id="IPR011032">
    <property type="entry name" value="GroES-like_sf"/>
</dbReference>
<dbReference type="PANTHER" id="PTHR43205">
    <property type="entry name" value="PROSTAGLANDIN REDUCTASE"/>
    <property type="match status" value="1"/>
</dbReference>
<evidence type="ECO:0000259" key="2">
    <source>
        <dbReference type="SMART" id="SM00829"/>
    </source>
</evidence>
<dbReference type="Pfam" id="PF00107">
    <property type="entry name" value="ADH_zinc_N"/>
    <property type="match status" value="1"/>
</dbReference>
<evidence type="ECO:0000313" key="4">
    <source>
        <dbReference type="Proteomes" id="UP001521150"/>
    </source>
</evidence>
<dbReference type="Gene3D" id="3.90.180.10">
    <property type="entry name" value="Medium-chain alcohol dehydrogenases, catalytic domain"/>
    <property type="match status" value="1"/>
</dbReference>
<keyword evidence="1" id="KW-0560">Oxidoreductase</keyword>
<protein>
    <submittedName>
        <fullName evidence="3">NADP-dependent oxidoreductase</fullName>
    </submittedName>
</protein>
<dbReference type="InterPro" id="IPR013149">
    <property type="entry name" value="ADH-like_C"/>
</dbReference>
<dbReference type="Gene3D" id="3.40.50.720">
    <property type="entry name" value="NAD(P)-binding Rossmann-like Domain"/>
    <property type="match status" value="1"/>
</dbReference>
<sequence>MAERPSGPVELRHFRTETAPVPTRGGDQVLLRAVYVSVAPGARAVMRSPSYRPQLTVGEVIPSSAISEVVASPSGGPAPGTMVAVGNGGWQEYSLASPSEVRPLPKFRPLSRHLGLLGFNGLTAYFSVRAVASVHAGDTVVVSGAAGGVGHLAGQIARVHGARVVGITSSDRKNAMLVDQLGFAAAVNRTSDTVAEDLQAACPDGVDAFLDTVGGDVLNAVLPLLTQQARVALIGTSSRHDSGQSTPSPPDLAFQVFTKRLQLEGFRSTDLTDRWAVAFQDLQAMASNGDVHVLEDIRNGLEAAPQALVEMMSGGNLGQLAIRVRPEPADWPTD</sequence>
<dbReference type="InterPro" id="IPR020843">
    <property type="entry name" value="ER"/>
</dbReference>
<dbReference type="InterPro" id="IPR045010">
    <property type="entry name" value="MDR_fam"/>
</dbReference>
<reference evidence="3 4" key="1">
    <citation type="submission" date="2021-12" db="EMBL/GenBank/DDBJ databases">
        <title>Genome sequence of Kibdelosporangium philippinense ATCC 49844.</title>
        <authorList>
            <person name="Fedorov E.A."/>
            <person name="Omeragic M."/>
            <person name="Shalygina K.F."/>
            <person name="Maclea K.S."/>
        </authorList>
    </citation>
    <scope>NUCLEOTIDE SEQUENCE [LARGE SCALE GENOMIC DNA]</scope>
    <source>
        <strain evidence="3 4">ATCC 49844</strain>
    </source>
</reference>
<dbReference type="Pfam" id="PF16884">
    <property type="entry name" value="ADH_N_2"/>
    <property type="match status" value="1"/>
</dbReference>
<dbReference type="Proteomes" id="UP001521150">
    <property type="component" value="Unassembled WGS sequence"/>
</dbReference>
<dbReference type="InterPro" id="IPR041694">
    <property type="entry name" value="ADH_N_2"/>
</dbReference>
<keyword evidence="4" id="KW-1185">Reference proteome</keyword>
<dbReference type="SUPFAM" id="SSF50129">
    <property type="entry name" value="GroES-like"/>
    <property type="match status" value="1"/>
</dbReference>
<dbReference type="InterPro" id="IPR036291">
    <property type="entry name" value="NAD(P)-bd_dom_sf"/>
</dbReference>
<dbReference type="CDD" id="cd05288">
    <property type="entry name" value="PGDH"/>
    <property type="match status" value="1"/>
</dbReference>
<gene>
    <name evidence="3" type="ORF">LWC34_05540</name>
</gene>
<dbReference type="PANTHER" id="PTHR43205:SF7">
    <property type="entry name" value="PROSTAGLANDIN REDUCTASE 1"/>
    <property type="match status" value="1"/>
</dbReference>
<dbReference type="EMBL" id="JAJVCN010000001">
    <property type="protein sequence ID" value="MCE7002294.1"/>
    <property type="molecule type" value="Genomic_DNA"/>
</dbReference>
<organism evidence="3 4">
    <name type="scientific">Kibdelosporangium philippinense</name>
    <dbReference type="NCBI Taxonomy" id="211113"/>
    <lineage>
        <taxon>Bacteria</taxon>
        <taxon>Bacillati</taxon>
        <taxon>Actinomycetota</taxon>
        <taxon>Actinomycetes</taxon>
        <taxon>Pseudonocardiales</taxon>
        <taxon>Pseudonocardiaceae</taxon>
        <taxon>Kibdelosporangium</taxon>
    </lineage>
</organism>